<dbReference type="Gene3D" id="1.25.40.10">
    <property type="entry name" value="Tetratricopeptide repeat domain"/>
    <property type="match status" value="1"/>
</dbReference>
<evidence type="ECO:0000256" key="3">
    <source>
        <dbReference type="ARBA" id="ARBA00023015"/>
    </source>
</evidence>
<evidence type="ECO:0000256" key="5">
    <source>
        <dbReference type="ARBA" id="ARBA00023163"/>
    </source>
</evidence>
<reference evidence="9" key="1">
    <citation type="journal article" date="2019" name="Int. J. Syst. Evol. Microbiol.">
        <title>The Global Catalogue of Microorganisms (GCM) 10K type strain sequencing project: providing services to taxonomists for standard genome sequencing and annotation.</title>
        <authorList>
            <consortium name="The Broad Institute Genomics Platform"/>
            <consortium name="The Broad Institute Genome Sequencing Center for Infectious Disease"/>
            <person name="Wu L."/>
            <person name="Ma J."/>
        </authorList>
    </citation>
    <scope>NUCLEOTIDE SEQUENCE [LARGE SCALE GENOMIC DNA]</scope>
    <source>
        <strain evidence="9">JCM 4253</strain>
    </source>
</reference>
<dbReference type="Proteomes" id="UP000619355">
    <property type="component" value="Unassembled WGS sequence"/>
</dbReference>
<dbReference type="InterPro" id="IPR001867">
    <property type="entry name" value="OmpR/PhoB-type_DNA-bd"/>
</dbReference>
<keyword evidence="2" id="KW-0902">Two-component regulatory system</keyword>
<sequence>MLFRILGPLGIEMSNGESVKPWAPKNRAVLAYLCVNNRTAVSPERLINAIWSGTPPRRAHTALHVYICNLRSRFRELGLDASVLTTQSTGYELRLPHSSLDLNLFEAHLTEARDLQDHGELEAASAALGAAVALWRGPALADFRDMPAFTGIRRLLEEKRVYAHQRRLQLELDLGRHHELICELYSLIEAHPAWEAIYGYLMIALYRSGRTVDALRTFDRIRGILVEELGVEPGPQLQHIQRSILARDSWLESGADRGLAGLQVSLR</sequence>
<dbReference type="InterPro" id="IPR005158">
    <property type="entry name" value="BTAD"/>
</dbReference>
<dbReference type="InterPro" id="IPR011990">
    <property type="entry name" value="TPR-like_helical_dom_sf"/>
</dbReference>
<dbReference type="SMART" id="SM00862">
    <property type="entry name" value="Trans_reg_C"/>
    <property type="match status" value="1"/>
</dbReference>
<feature type="domain" description="OmpR/PhoB-type" evidence="7">
    <location>
        <begin position="1"/>
        <end position="95"/>
    </location>
</feature>
<dbReference type="AlphaFoldDB" id="A0A919EZY5"/>
<dbReference type="PROSITE" id="PS51755">
    <property type="entry name" value="OMPR_PHOB"/>
    <property type="match status" value="1"/>
</dbReference>
<evidence type="ECO:0000256" key="1">
    <source>
        <dbReference type="ARBA" id="ARBA00005820"/>
    </source>
</evidence>
<evidence type="ECO:0000256" key="4">
    <source>
        <dbReference type="ARBA" id="ARBA00023125"/>
    </source>
</evidence>
<keyword evidence="4 6" id="KW-0238">DNA-binding</keyword>
<protein>
    <recommendedName>
        <fullName evidence="7">OmpR/PhoB-type domain-containing protein</fullName>
    </recommendedName>
</protein>
<keyword evidence="9" id="KW-1185">Reference proteome</keyword>
<keyword evidence="3" id="KW-0805">Transcription regulation</keyword>
<evidence type="ECO:0000313" key="8">
    <source>
        <dbReference type="EMBL" id="GHG63523.1"/>
    </source>
</evidence>
<proteinExistence type="inferred from homology"/>
<dbReference type="PANTHER" id="PTHR35807:SF1">
    <property type="entry name" value="TRANSCRIPTIONAL REGULATOR REDD"/>
    <property type="match status" value="1"/>
</dbReference>
<dbReference type="Pfam" id="PF03704">
    <property type="entry name" value="BTAD"/>
    <property type="match status" value="1"/>
</dbReference>
<evidence type="ECO:0000256" key="2">
    <source>
        <dbReference type="ARBA" id="ARBA00023012"/>
    </source>
</evidence>
<dbReference type="SUPFAM" id="SSF46894">
    <property type="entry name" value="C-terminal effector domain of the bipartite response regulators"/>
    <property type="match status" value="1"/>
</dbReference>
<dbReference type="SMART" id="SM01043">
    <property type="entry name" value="BTAD"/>
    <property type="match status" value="1"/>
</dbReference>
<dbReference type="InterPro" id="IPR036388">
    <property type="entry name" value="WH-like_DNA-bd_sf"/>
</dbReference>
<dbReference type="CDD" id="cd15831">
    <property type="entry name" value="BTAD"/>
    <property type="match status" value="1"/>
</dbReference>
<name>A0A919EZY5_9ACTN</name>
<dbReference type="EMBL" id="BNBF01000018">
    <property type="protein sequence ID" value="GHG63523.1"/>
    <property type="molecule type" value="Genomic_DNA"/>
</dbReference>
<evidence type="ECO:0000259" key="7">
    <source>
        <dbReference type="PROSITE" id="PS51755"/>
    </source>
</evidence>
<feature type="DNA-binding region" description="OmpR/PhoB-type" evidence="6">
    <location>
        <begin position="1"/>
        <end position="95"/>
    </location>
</feature>
<dbReference type="InterPro" id="IPR016032">
    <property type="entry name" value="Sig_transdc_resp-reg_C-effctor"/>
</dbReference>
<organism evidence="8 9">
    <name type="scientific">Streptomyces capoamus</name>
    <dbReference type="NCBI Taxonomy" id="68183"/>
    <lineage>
        <taxon>Bacteria</taxon>
        <taxon>Bacillati</taxon>
        <taxon>Actinomycetota</taxon>
        <taxon>Actinomycetes</taxon>
        <taxon>Kitasatosporales</taxon>
        <taxon>Streptomycetaceae</taxon>
        <taxon>Streptomyces</taxon>
    </lineage>
</organism>
<comment type="caution">
    <text evidence="8">The sequence shown here is derived from an EMBL/GenBank/DDBJ whole genome shotgun (WGS) entry which is preliminary data.</text>
</comment>
<accession>A0A919EZY5</accession>
<keyword evidence="5" id="KW-0804">Transcription</keyword>
<dbReference type="GO" id="GO:0006355">
    <property type="term" value="P:regulation of DNA-templated transcription"/>
    <property type="evidence" value="ECO:0007669"/>
    <property type="project" value="InterPro"/>
</dbReference>
<dbReference type="Gene3D" id="1.10.10.10">
    <property type="entry name" value="Winged helix-like DNA-binding domain superfamily/Winged helix DNA-binding domain"/>
    <property type="match status" value="1"/>
</dbReference>
<dbReference type="InterPro" id="IPR051677">
    <property type="entry name" value="AfsR-DnrI-RedD_regulator"/>
</dbReference>
<evidence type="ECO:0000313" key="9">
    <source>
        <dbReference type="Proteomes" id="UP000619355"/>
    </source>
</evidence>
<gene>
    <name evidence="8" type="ORF">GCM10018980_54170</name>
</gene>
<dbReference type="GO" id="GO:0000160">
    <property type="term" value="P:phosphorelay signal transduction system"/>
    <property type="evidence" value="ECO:0007669"/>
    <property type="project" value="UniProtKB-KW"/>
</dbReference>
<dbReference type="PANTHER" id="PTHR35807">
    <property type="entry name" value="TRANSCRIPTIONAL REGULATOR REDD-RELATED"/>
    <property type="match status" value="1"/>
</dbReference>
<dbReference type="GO" id="GO:0003677">
    <property type="term" value="F:DNA binding"/>
    <property type="evidence" value="ECO:0007669"/>
    <property type="project" value="UniProtKB-UniRule"/>
</dbReference>
<dbReference type="SUPFAM" id="SSF48452">
    <property type="entry name" value="TPR-like"/>
    <property type="match status" value="1"/>
</dbReference>
<comment type="similarity">
    <text evidence="1">Belongs to the AfsR/DnrI/RedD regulatory family.</text>
</comment>
<dbReference type="Pfam" id="PF00486">
    <property type="entry name" value="Trans_reg_C"/>
    <property type="match status" value="1"/>
</dbReference>
<evidence type="ECO:0000256" key="6">
    <source>
        <dbReference type="PROSITE-ProRule" id="PRU01091"/>
    </source>
</evidence>